<accession>A0A2P8GQQ0</accession>
<dbReference type="RefSeq" id="WP_106533656.1">
    <property type="nucleotide sequence ID" value="NZ_PYAT01000007.1"/>
</dbReference>
<dbReference type="Proteomes" id="UP000242682">
    <property type="component" value="Unassembled WGS sequence"/>
</dbReference>
<dbReference type="EMBL" id="PYAT01000007">
    <property type="protein sequence ID" value="PSL36290.1"/>
    <property type="molecule type" value="Genomic_DNA"/>
</dbReference>
<evidence type="ECO:0000313" key="2">
    <source>
        <dbReference type="Proteomes" id="UP000242682"/>
    </source>
</evidence>
<dbReference type="OrthoDB" id="2879665at2"/>
<dbReference type="AlphaFoldDB" id="A0A2P8GQQ0"/>
<reference evidence="1 2" key="1">
    <citation type="submission" date="2018-03" db="EMBL/GenBank/DDBJ databases">
        <title>Genomic Encyclopedia of Type Strains, Phase III (KMG-III): the genomes of soil and plant-associated and newly described type strains.</title>
        <authorList>
            <person name="Whitman W."/>
        </authorList>
    </citation>
    <scope>NUCLEOTIDE SEQUENCE [LARGE SCALE GENOMIC DNA]</scope>
    <source>
        <strain evidence="1 2">CGMCC 1.12259</strain>
    </source>
</reference>
<keyword evidence="2" id="KW-1185">Reference proteome</keyword>
<proteinExistence type="predicted"/>
<evidence type="ECO:0000313" key="1">
    <source>
        <dbReference type="EMBL" id="PSL36290.1"/>
    </source>
</evidence>
<organism evidence="1 2">
    <name type="scientific">Planomicrobium soli</name>
    <dbReference type="NCBI Taxonomy" id="1176648"/>
    <lineage>
        <taxon>Bacteria</taxon>
        <taxon>Bacillati</taxon>
        <taxon>Bacillota</taxon>
        <taxon>Bacilli</taxon>
        <taxon>Bacillales</taxon>
        <taxon>Caryophanaceae</taxon>
        <taxon>Planomicrobium</taxon>
    </lineage>
</organism>
<name>A0A2P8GQQ0_9BACL</name>
<gene>
    <name evidence="1" type="ORF">B0H99_107111</name>
</gene>
<sequence length="117" mass="13852">MLDRKKELLFKELKNIKDVCVGDSECFLRLPKNSPLKEEYKLLHKKLSTDEEVRAFSKVQNEVVETVIYRMMEMIDGYGTLPYSVDLIDLEKNESLRKSGELHDGFMNYLYEHEDQE</sequence>
<protein>
    <submittedName>
        <fullName evidence="1">Uncharacterized protein</fullName>
    </submittedName>
</protein>
<comment type="caution">
    <text evidence="1">The sequence shown here is derived from an EMBL/GenBank/DDBJ whole genome shotgun (WGS) entry which is preliminary data.</text>
</comment>